<dbReference type="AlphaFoldDB" id="A0A2B5X9T3"/>
<feature type="compositionally biased region" description="Polar residues" evidence="4">
    <location>
        <begin position="135"/>
        <end position="150"/>
    </location>
</feature>
<dbReference type="Proteomes" id="UP000220621">
    <property type="component" value="Unassembled WGS sequence"/>
</dbReference>
<feature type="domain" description="Lipoyl-binding" evidence="5">
    <location>
        <begin position="161"/>
        <end position="213"/>
    </location>
</feature>
<dbReference type="GO" id="GO:0030313">
    <property type="term" value="C:cell envelope"/>
    <property type="evidence" value="ECO:0007669"/>
    <property type="project" value="UniProtKB-SubCell"/>
</dbReference>
<dbReference type="NCBIfam" id="TIGR01730">
    <property type="entry name" value="RND_mfp"/>
    <property type="match status" value="1"/>
</dbReference>
<organism evidence="8 9">
    <name type="scientific">Bacillus wiedmannii</name>
    <dbReference type="NCBI Taxonomy" id="1890302"/>
    <lineage>
        <taxon>Bacteria</taxon>
        <taxon>Bacillati</taxon>
        <taxon>Bacillota</taxon>
        <taxon>Bacilli</taxon>
        <taxon>Bacillales</taxon>
        <taxon>Bacillaceae</taxon>
        <taxon>Bacillus</taxon>
        <taxon>Bacillus cereus group</taxon>
    </lineage>
</organism>
<dbReference type="EMBL" id="NUDL01000092">
    <property type="protein sequence ID" value="PEM49636.1"/>
    <property type="molecule type" value="Genomic_DNA"/>
</dbReference>
<evidence type="ECO:0000256" key="2">
    <source>
        <dbReference type="ARBA" id="ARBA00009477"/>
    </source>
</evidence>
<evidence type="ECO:0000256" key="4">
    <source>
        <dbReference type="SAM" id="MobiDB-lite"/>
    </source>
</evidence>
<dbReference type="SUPFAM" id="SSF51230">
    <property type="entry name" value="Single hybrid motif"/>
    <property type="match status" value="2"/>
</dbReference>
<evidence type="ECO:0000259" key="7">
    <source>
        <dbReference type="Pfam" id="PF25990"/>
    </source>
</evidence>
<reference evidence="8 9" key="1">
    <citation type="submission" date="2017-09" db="EMBL/GenBank/DDBJ databases">
        <title>Large-scale bioinformatics analysis of Bacillus genomes uncovers conserved roles of natural products in bacterial physiology.</title>
        <authorList>
            <consortium name="Agbiome Team Llc"/>
            <person name="Bleich R.M."/>
            <person name="Grubbs K.J."/>
            <person name="Santa Maria K.C."/>
            <person name="Allen S.E."/>
            <person name="Farag S."/>
            <person name="Shank E.A."/>
            <person name="Bowers A."/>
        </authorList>
    </citation>
    <scope>NUCLEOTIDE SEQUENCE [LARGE SCALE GENOMIC DNA]</scope>
    <source>
        <strain evidence="8 9">AFS010764</strain>
    </source>
</reference>
<dbReference type="Gene3D" id="2.40.50.100">
    <property type="match status" value="2"/>
</dbReference>
<protein>
    <submittedName>
        <fullName evidence="8">Efflux transporter periplasmic adaptor subunit</fullName>
    </submittedName>
</protein>
<evidence type="ECO:0000259" key="6">
    <source>
        <dbReference type="Pfam" id="PF25967"/>
    </source>
</evidence>
<dbReference type="Pfam" id="PF25990">
    <property type="entry name" value="Beta-barrel_YknX"/>
    <property type="match status" value="1"/>
</dbReference>
<dbReference type="InterPro" id="IPR000089">
    <property type="entry name" value="Biotin_lipoyl"/>
</dbReference>
<comment type="similarity">
    <text evidence="2">Belongs to the membrane fusion protein (MFP) (TC 8.A.1) family.</text>
</comment>
<gene>
    <name evidence="8" type="ORF">CN611_24835</name>
</gene>
<evidence type="ECO:0000256" key="1">
    <source>
        <dbReference type="ARBA" id="ARBA00004196"/>
    </source>
</evidence>
<sequence length="415" mass="42328">MKKWIIISTIIVVIGGVSAWFFLHKTDKTQGQGVMAASQKTTVHQGKLEVSVSGSGSVTANTDQDVTAKDTILIVDSISVAAGDTVKKGDTLVMFKNGAVVTASYDGEIQSVSVKKGGKASQGTILLRMEDANGYTSPVTRGNNSTSSDKASGGSGLTADSVSVKEGDVVEAGATLVTFTDGSILQAPVTGTITSLSVASGDSVQAADPIAHITNYNALQTTISVDELDVPKVKEGQAVKITASAFGDETFSGKVISVATKGTADKGISTFDVTVQIEDPKNMKIGMSTEASISIESKEGALYVPVEAVHTNGNEKYVLVPTSSDDVAQSTKKVTVETGISNDTHVEITKGLAKGDTVQIPRVQSKGNSSQGPMMMPGGNSQGGFGGGNFQGRPGGEFGGRSNGGAPAGGGKGGR</sequence>
<dbReference type="PANTHER" id="PTHR32347">
    <property type="entry name" value="EFFLUX SYSTEM COMPONENT YKNX-RELATED"/>
    <property type="match status" value="1"/>
</dbReference>
<evidence type="ECO:0000313" key="9">
    <source>
        <dbReference type="Proteomes" id="UP000220621"/>
    </source>
</evidence>
<dbReference type="InterPro" id="IPR050465">
    <property type="entry name" value="UPF0194_transport"/>
</dbReference>
<dbReference type="InterPro" id="IPR011053">
    <property type="entry name" value="Single_hybrid_motif"/>
</dbReference>
<dbReference type="GO" id="GO:0016020">
    <property type="term" value="C:membrane"/>
    <property type="evidence" value="ECO:0007669"/>
    <property type="project" value="InterPro"/>
</dbReference>
<dbReference type="Gene3D" id="2.40.420.20">
    <property type="match status" value="1"/>
</dbReference>
<keyword evidence="3" id="KW-0175">Coiled coil</keyword>
<evidence type="ECO:0000256" key="3">
    <source>
        <dbReference type="ARBA" id="ARBA00023054"/>
    </source>
</evidence>
<dbReference type="Pfam" id="PF00364">
    <property type="entry name" value="Biotin_lipoyl"/>
    <property type="match status" value="2"/>
</dbReference>
<name>A0A2B5X9T3_9BACI</name>
<evidence type="ECO:0000313" key="8">
    <source>
        <dbReference type="EMBL" id="PEM49636.1"/>
    </source>
</evidence>
<feature type="domain" description="YknX-like beta-barrel" evidence="7">
    <location>
        <begin position="222"/>
        <end position="290"/>
    </location>
</feature>
<dbReference type="Pfam" id="PF25967">
    <property type="entry name" value="RND-MFP_C"/>
    <property type="match status" value="1"/>
</dbReference>
<proteinExistence type="inferred from homology"/>
<dbReference type="InterPro" id="IPR058627">
    <property type="entry name" value="MdtA-like_C"/>
</dbReference>
<comment type="caution">
    <text evidence="8">The sequence shown here is derived from an EMBL/GenBank/DDBJ whole genome shotgun (WGS) entry which is preliminary data.</text>
</comment>
<dbReference type="InterPro" id="IPR006143">
    <property type="entry name" value="RND_pump_MFP"/>
</dbReference>
<feature type="compositionally biased region" description="Gly residues" evidence="4">
    <location>
        <begin position="380"/>
        <end position="415"/>
    </location>
</feature>
<dbReference type="InterPro" id="IPR058636">
    <property type="entry name" value="Beta-barrel_YknX"/>
</dbReference>
<feature type="domain" description="Lipoyl-binding" evidence="5">
    <location>
        <begin position="77"/>
        <end position="129"/>
    </location>
</feature>
<accession>A0A2B5X9T3</accession>
<feature type="region of interest" description="Disordered" evidence="4">
    <location>
        <begin position="135"/>
        <end position="159"/>
    </location>
</feature>
<feature type="region of interest" description="Disordered" evidence="4">
    <location>
        <begin position="352"/>
        <end position="415"/>
    </location>
</feature>
<feature type="domain" description="Multidrug resistance protein MdtA-like C-terminal permuted SH3" evidence="6">
    <location>
        <begin position="301"/>
        <end position="363"/>
    </location>
</feature>
<comment type="subcellular location">
    <subcellularLocation>
        <location evidence="1">Cell envelope</location>
    </subcellularLocation>
</comment>
<dbReference type="GO" id="GO:0022857">
    <property type="term" value="F:transmembrane transporter activity"/>
    <property type="evidence" value="ECO:0007669"/>
    <property type="project" value="InterPro"/>
</dbReference>
<dbReference type="Gene3D" id="2.40.30.170">
    <property type="match status" value="1"/>
</dbReference>
<evidence type="ECO:0000259" key="5">
    <source>
        <dbReference type="Pfam" id="PF00364"/>
    </source>
</evidence>
<dbReference type="RefSeq" id="WP_098103219.1">
    <property type="nucleotide sequence ID" value="NZ_NUDL01000092.1"/>
</dbReference>